<feature type="repeat" description="PPR" evidence="3">
    <location>
        <begin position="442"/>
        <end position="476"/>
    </location>
</feature>
<evidence type="ECO:0000256" key="1">
    <source>
        <dbReference type="ARBA" id="ARBA00007626"/>
    </source>
</evidence>
<feature type="repeat" description="PPR" evidence="3">
    <location>
        <begin position="272"/>
        <end position="306"/>
    </location>
</feature>
<evidence type="ECO:0000256" key="2">
    <source>
        <dbReference type="ARBA" id="ARBA00022737"/>
    </source>
</evidence>
<dbReference type="Proteomes" id="UP001359559">
    <property type="component" value="Unassembled WGS sequence"/>
</dbReference>
<feature type="repeat" description="PPR" evidence="3">
    <location>
        <begin position="377"/>
        <end position="407"/>
    </location>
</feature>
<accession>A0AAN9JR57</accession>
<feature type="repeat" description="PPR" evidence="3">
    <location>
        <begin position="787"/>
        <end position="821"/>
    </location>
</feature>
<proteinExistence type="inferred from homology"/>
<keyword evidence="5" id="KW-1185">Reference proteome</keyword>
<dbReference type="GO" id="GO:0003729">
    <property type="term" value="F:mRNA binding"/>
    <property type="evidence" value="ECO:0007669"/>
    <property type="project" value="TreeGrafter"/>
</dbReference>
<feature type="repeat" description="PPR" evidence="3">
    <location>
        <begin position="752"/>
        <end position="786"/>
    </location>
</feature>
<comment type="similarity">
    <text evidence="1">Belongs to the PPR family. P subfamily.</text>
</comment>
<evidence type="ECO:0000313" key="5">
    <source>
        <dbReference type="Proteomes" id="UP001359559"/>
    </source>
</evidence>
<dbReference type="InterPro" id="IPR011990">
    <property type="entry name" value="TPR-like_helical_dom_sf"/>
</dbReference>
<reference evidence="4 5" key="1">
    <citation type="submission" date="2024-01" db="EMBL/GenBank/DDBJ databases">
        <title>The genomes of 5 underutilized Papilionoideae crops provide insights into root nodulation and disease resistance.</title>
        <authorList>
            <person name="Yuan L."/>
        </authorList>
    </citation>
    <scope>NUCLEOTIDE SEQUENCE [LARGE SCALE GENOMIC DNA]</scope>
    <source>
        <strain evidence="4">LY-2023</strain>
        <tissue evidence="4">Leaf</tissue>
    </source>
</reference>
<protein>
    <recommendedName>
        <fullName evidence="6">Pentatricopeptide repeat-containing protein</fullName>
    </recommendedName>
</protein>
<dbReference type="EMBL" id="JAYKXN010000003">
    <property type="protein sequence ID" value="KAK7303925.1"/>
    <property type="molecule type" value="Genomic_DNA"/>
</dbReference>
<feature type="repeat" description="PPR" evidence="3">
    <location>
        <begin position="307"/>
        <end position="341"/>
    </location>
</feature>
<evidence type="ECO:0000256" key="3">
    <source>
        <dbReference type="PROSITE-ProRule" id="PRU00708"/>
    </source>
</evidence>
<feature type="repeat" description="PPR" evidence="3">
    <location>
        <begin position="202"/>
        <end position="236"/>
    </location>
</feature>
<dbReference type="PROSITE" id="PS51375">
    <property type="entry name" value="PPR"/>
    <property type="match status" value="12"/>
</dbReference>
<evidence type="ECO:0008006" key="6">
    <source>
        <dbReference type="Google" id="ProtNLM"/>
    </source>
</evidence>
<dbReference type="InterPro" id="IPR002885">
    <property type="entry name" value="PPR_rpt"/>
</dbReference>
<feature type="repeat" description="PPR" evidence="3">
    <location>
        <begin position="822"/>
        <end position="856"/>
    </location>
</feature>
<dbReference type="Pfam" id="PF12854">
    <property type="entry name" value="PPR_1"/>
    <property type="match status" value="1"/>
</dbReference>
<dbReference type="Gene3D" id="1.25.40.10">
    <property type="entry name" value="Tetratricopeptide repeat domain"/>
    <property type="match status" value="9"/>
</dbReference>
<name>A0AAN9JR57_CLITE</name>
<organism evidence="4 5">
    <name type="scientific">Clitoria ternatea</name>
    <name type="common">Butterfly pea</name>
    <dbReference type="NCBI Taxonomy" id="43366"/>
    <lineage>
        <taxon>Eukaryota</taxon>
        <taxon>Viridiplantae</taxon>
        <taxon>Streptophyta</taxon>
        <taxon>Embryophyta</taxon>
        <taxon>Tracheophyta</taxon>
        <taxon>Spermatophyta</taxon>
        <taxon>Magnoliopsida</taxon>
        <taxon>eudicotyledons</taxon>
        <taxon>Gunneridae</taxon>
        <taxon>Pentapetalae</taxon>
        <taxon>rosids</taxon>
        <taxon>fabids</taxon>
        <taxon>Fabales</taxon>
        <taxon>Fabaceae</taxon>
        <taxon>Papilionoideae</taxon>
        <taxon>50 kb inversion clade</taxon>
        <taxon>NPAAA clade</taxon>
        <taxon>indigoferoid/millettioid clade</taxon>
        <taxon>Phaseoleae</taxon>
        <taxon>Clitoria</taxon>
    </lineage>
</organism>
<dbReference type="Pfam" id="PF01535">
    <property type="entry name" value="PPR"/>
    <property type="match status" value="5"/>
</dbReference>
<feature type="repeat" description="PPR" evidence="3">
    <location>
        <begin position="857"/>
        <end position="891"/>
    </location>
</feature>
<feature type="repeat" description="PPR" evidence="3">
    <location>
        <begin position="92"/>
        <end position="128"/>
    </location>
</feature>
<dbReference type="NCBIfam" id="TIGR00756">
    <property type="entry name" value="PPR"/>
    <property type="match status" value="12"/>
</dbReference>
<feature type="repeat" description="PPR" evidence="3">
    <location>
        <begin position="477"/>
        <end position="511"/>
    </location>
</feature>
<feature type="repeat" description="PPR" evidence="3">
    <location>
        <begin position="342"/>
        <end position="376"/>
    </location>
</feature>
<gene>
    <name evidence="4" type="ORF">RJT34_14845</name>
</gene>
<dbReference type="Pfam" id="PF13041">
    <property type="entry name" value="PPR_2"/>
    <property type="match status" value="5"/>
</dbReference>
<dbReference type="AlphaFoldDB" id="A0AAN9JR57"/>
<dbReference type="Pfam" id="PF13812">
    <property type="entry name" value="PPR_3"/>
    <property type="match status" value="1"/>
</dbReference>
<dbReference type="PANTHER" id="PTHR47932">
    <property type="entry name" value="ATPASE EXPRESSION PROTEIN 3"/>
    <property type="match status" value="1"/>
</dbReference>
<comment type="caution">
    <text evidence="4">The sequence shown here is derived from an EMBL/GenBank/DDBJ whole genome shotgun (WGS) entry which is preliminary data.</text>
</comment>
<dbReference type="PANTHER" id="PTHR47932:SF63">
    <property type="entry name" value="OS08G0290000 PROTEIN"/>
    <property type="match status" value="1"/>
</dbReference>
<sequence length="1073" mass="121241">MLFDPRPLSQNLSLQTLLKRGFTPTQKPINRFLLFLFHIHKFDLIIHLFSQFNANKIPTNHRTHSILTWALLKSHRFEEAEHLMNSHLHSTHSFMWDTLIQGLCVRHQDPLRALSVLQRCIRDRGVLPSSFTFCSIIHKLSSKGLMGKAIEVLGLMGGDRVRYPIDDFVCSSVVSGFCRVGKPELALGFFQNATGCGLLRPNVVTCTALVGALCKMGRVDEVYGLVQWMENEGLGLDVVLYSVWACGYVQEKVLVEVFRRMREMVGKGIDHDVVSYTILVDGFSKLGDVEKSFTFLAKMIKEGHKPNKVTYSAMMYGFCKKGKVEKAFAVFKSMKDLGIELDEFVFVILIDGFGRIGDFNSMFRLFDEMEKSGISPSVVTYNAVINGLAKCGRTSEADELSKNIAADVITYSTLLHGYAEEENIPGILQTKRRLEEAGITMDVVMCNVLIKALFMMGAFEDVDALYRGMPEMDLVPNSVTYCTMIDGYCKVGRIEEALEVFDEFRKTSISSDACYNSIINGLCKKGMAEMAIEALFELNHKDLELDTATYRVLMKTIFKEDNTKDVLDLVYRMEGLGPDVYNMVCNDSIFLLCERGLLDDAYQLCMMMKKKGLSVTKKSYYLILRAHLSNGNREQILPLLTSFLKEYGLLEPLVKEILACFLCLKDITSGLRFLGKTANNSLAINFPISILKILVKEGRALDAYKLVMETQDNLPVGYVDYAIVIDGLCKRGYISKALDLCAFVERKGMNLNIVIYNSIINGLCHEGRLIEAFRLFDSLEKLNLIPSEITYATLIYALSREGLLLDAEHIFKKMVLMGFQPKTQVYNSLLDGISKFGQLEKGFELLNEMEVKCIEPDSLTVTAVINCYCQKGDMEGALEFYYKFKRNDISPDFFGFLYLIKGLCTKGRMEEARSVLRETLQSQNVAEMINIINKEVDTGSMTDFLSTLCEQGRIQEAVTVLNEIACILFPVQRLSTYNQGLRKQQRIFEWKNFASKSPDIPPSRPKNGLDFGCCDYKDVWNPSTNNGSYMTRSQLHGFDFYYSRIAALCAKGELQKANQSAKEMLSDLIEPVN</sequence>
<keyword evidence="2" id="KW-0677">Repeat</keyword>
<evidence type="ECO:0000313" key="4">
    <source>
        <dbReference type="EMBL" id="KAK7303925.1"/>
    </source>
</evidence>